<dbReference type="GO" id="GO:0006508">
    <property type="term" value="P:proteolysis"/>
    <property type="evidence" value="ECO:0007669"/>
    <property type="project" value="TreeGrafter"/>
</dbReference>
<feature type="domain" description="PLAC" evidence="9">
    <location>
        <begin position="1637"/>
        <end position="1673"/>
    </location>
</feature>
<dbReference type="PANTHER" id="PTHR13723:SF169">
    <property type="entry name" value="ADAMTS-LIKE PROTEIN 3"/>
    <property type="match status" value="1"/>
</dbReference>
<dbReference type="InterPro" id="IPR013098">
    <property type="entry name" value="Ig_I-set"/>
</dbReference>
<sequence length="1673" mass="186946">MHARLTENNAQRETEHVRKSSAGRTNRKGDWLVRHPSVGREQIQKFGNVLVVTRFTSRTTRSDEDKDLGWDAWGPWSDCSRTCGGGASYSLRRCLNGRNCEGRNIKYKTCSNMDCPVESGDFRAQQCSAHNDIKYKGETYEWLPVSNDLATPCALKCQAKGKNLVVELAPKVLDGTRCKADSLDMCINGICQAVGCDLQLGSNAKEDNCGVCAGDSSTCRLVRGQTKTHVSPEKAEETAIAVPYGSRNVRITAKGPGHLVIESNTLQGKKEEHTFSSPGSFLIENTNVEFQKGPDRQTLRIQGPLVADFIVKVRYVSPRDTLVQFLYYQPISHQWKETDFFPCTVTCGGGYQLNSAECIDVRLNRVVPDHYCHYYPENKKPKPKLKECNMDLCPASWEHNPWTSCSVSCGGGIQRRTVICVEETVHSEILQVEEWKCMYTPKPTLMQTCNLFDCPKWVAMEWSQCTVTCGRGLRYRVVLCIDHHGQHTGGCNPQLKPHIKEECVVPVACYKPKEKLPIEAKLPWFKQAQELDEIRSASEEPSFIPDAWSPCSVTCGPGRQTRQVKCKVLLTFSQTEAELPDDECEEPKPEVEQHCNLGPCHGEDAFPQFTREELYDWEYEGFTTCSASCAGGKQEAIVVCLNKRDGQIVADSHCDASNRPPKMSRTCSTELCPSRWESTSWSSCSATCGVGIQTRSVTCKRRASLNNEDSVLVPEKECLEAKPAIVQSCNQFDCPPSWHVEEWRECSHSCGGGTQSRKVHCKKLHSDGSVLKVADEFCKNPKPASHIPCGKIDCPPHLLGGEWSKMSGDPVRLGRPGRTRRGTMPPLGHERATALVCMGETGSDLGSSTLLGHMATAIECPEDYAALDCSTKYIINHPTWEPAFKEDRVLPLGHNYPTGEHNKESKPKASQKREPQILGQNRVYIQTRQEKRIHFTVGGRAYLLPKTSMVIKCPVKRFPKTLIRWEKDGQALFVSKRLGITKSGSLKIHSLEAADIGVYRCVAGPVGDTFVLKLIGKDNRLIEPPGDRKLKMGQSGNLDANEAARMEEKWNRMSKVWQTWSEKNEFYLDDSHSNDQAFLRVLSSYFQKSAEPPSPSEHPNRNREPALLPGSYSMDARHFEELVRNISEQAEGRDVADDMASQLIYHLMAEVTRPQSTTEKWKGPLGEKVALLDKTPNTSELALNKDAQRRFQKQKKAHIVRRRLGPSVIFQKHLNLSIGRSAFLTNTTQTVALMCEALGVPEPKVFWTRNGIPLRSSERISLDVPGRLQILRPQFDDAGRYECTATNDQGTDSESSLLLFAGVPPPTVNWHRKEGLLKGNTFLLSNGSLSLHKVSFENFGTYFCVAANPLGKATAASALLVTALKAPVEPSVPPRDKARKRIMMASRVGNYISVKPGDLLRLGCPVLTNHKNPIHWRLQNQTMQKAPGLQYKILLAGRVLEVNTLFGRFYGRYQCHTSVNSQIMSAWVSVSLEDYQWELGNWTGCSASCGNKGTQSRSVRCVSEASHEVNSSACQHLPRPALERRPCNLQDCPPSWVPEAWSHCSTPCGSGFRQRQTTCRQMTASGLIKILPRDDCRPEHQPAEREVCVSDTCALWVARSWRQDDALDQHYLRSTVKSSANTPTALCFQTPTVMKEKGGECKDTSHYCAVVKRLKLCLIDLYKQRCCKSCQEG</sequence>
<dbReference type="GO" id="GO:0031012">
    <property type="term" value="C:extracellular matrix"/>
    <property type="evidence" value="ECO:0007669"/>
    <property type="project" value="TreeGrafter"/>
</dbReference>
<dbReference type="Gene3D" id="2.20.100.10">
    <property type="entry name" value="Thrombospondin type-1 (TSP1) repeat"/>
    <property type="match status" value="10"/>
</dbReference>
<evidence type="ECO:0000256" key="2">
    <source>
        <dbReference type="ARBA" id="ARBA00022525"/>
    </source>
</evidence>
<feature type="disulfide bond" evidence="6">
    <location>
        <begin position="79"/>
        <end position="110"/>
    </location>
</feature>
<feature type="region of interest" description="Disordered" evidence="7">
    <location>
        <begin position="1"/>
        <end position="29"/>
    </location>
</feature>
<evidence type="ECO:0000259" key="8">
    <source>
        <dbReference type="PROSITE" id="PS50835"/>
    </source>
</evidence>
<gene>
    <name evidence="10" type="primary">Adamtsl1_2</name>
    <name evidence="10" type="ORF">GTO96_0005948</name>
</gene>
<dbReference type="InterPro" id="IPR013273">
    <property type="entry name" value="ADAMTS/ADAMTS-like"/>
</dbReference>
<dbReference type="SUPFAM" id="SSF82895">
    <property type="entry name" value="TSP-1 type 1 repeat"/>
    <property type="match status" value="10"/>
</dbReference>
<dbReference type="InterPro" id="IPR036179">
    <property type="entry name" value="Ig-like_dom_sf"/>
</dbReference>
<dbReference type="EMBL" id="JAATIS010000094">
    <property type="protein sequence ID" value="KAG2471247.1"/>
    <property type="molecule type" value="Genomic_DNA"/>
</dbReference>
<evidence type="ECO:0000259" key="9">
    <source>
        <dbReference type="PROSITE" id="PS50900"/>
    </source>
</evidence>
<feature type="region of interest" description="Disordered" evidence="7">
    <location>
        <begin position="805"/>
        <end position="827"/>
    </location>
</feature>
<dbReference type="Pfam" id="PF00090">
    <property type="entry name" value="TSP_1"/>
    <property type="match status" value="1"/>
</dbReference>
<dbReference type="PRINTS" id="PR01857">
    <property type="entry name" value="ADAMTSFAMILY"/>
</dbReference>
<dbReference type="InterPro" id="IPR050439">
    <property type="entry name" value="ADAMTS_ADAMTS-like"/>
</dbReference>
<keyword evidence="3" id="KW-0732">Signal</keyword>
<dbReference type="PANTHER" id="PTHR13723">
    <property type="entry name" value="ADAMTS A DISINTEGRIN AND METALLOPROTEASE WITH THROMBOSPONDIN MOTIFS PROTEASE"/>
    <property type="match status" value="1"/>
</dbReference>
<evidence type="ECO:0000256" key="4">
    <source>
        <dbReference type="ARBA" id="ARBA00022737"/>
    </source>
</evidence>
<evidence type="ECO:0000256" key="5">
    <source>
        <dbReference type="ARBA" id="ARBA00023157"/>
    </source>
</evidence>
<dbReference type="InterPro" id="IPR003598">
    <property type="entry name" value="Ig_sub2"/>
</dbReference>
<dbReference type="InterPro" id="IPR013783">
    <property type="entry name" value="Ig-like_fold"/>
</dbReference>
<keyword evidence="5 6" id="KW-1015">Disulfide bond</keyword>
<accession>A0A8X7XNW8</accession>
<organism evidence="10 11">
    <name type="scientific">Polypterus senegalus</name>
    <name type="common">Senegal bichir</name>
    <dbReference type="NCBI Taxonomy" id="55291"/>
    <lineage>
        <taxon>Eukaryota</taxon>
        <taxon>Metazoa</taxon>
        <taxon>Chordata</taxon>
        <taxon>Craniata</taxon>
        <taxon>Vertebrata</taxon>
        <taxon>Euteleostomi</taxon>
        <taxon>Actinopterygii</taxon>
        <taxon>Polypteriformes</taxon>
        <taxon>Polypteridae</taxon>
        <taxon>Polypterus</taxon>
    </lineage>
</organism>
<dbReference type="SMART" id="SM00409">
    <property type="entry name" value="IG"/>
    <property type="match status" value="4"/>
</dbReference>
<dbReference type="InterPro" id="IPR045371">
    <property type="entry name" value="ADAMTS_CR_3"/>
</dbReference>
<dbReference type="Pfam" id="PF08686">
    <property type="entry name" value="PLAC"/>
    <property type="match status" value="1"/>
</dbReference>
<dbReference type="FunFam" id="2.20.100.10:FF:000005">
    <property type="entry name" value="ADAM metallopeptidase with thrombospondin type 1 motif 9"/>
    <property type="match status" value="2"/>
</dbReference>
<dbReference type="InterPro" id="IPR000884">
    <property type="entry name" value="TSP1_rpt"/>
</dbReference>
<protein>
    <submittedName>
        <fullName evidence="10">ATL1 protein</fullName>
    </submittedName>
</protein>
<evidence type="ECO:0000256" key="3">
    <source>
        <dbReference type="ARBA" id="ARBA00022729"/>
    </source>
</evidence>
<dbReference type="InterPro" id="IPR010909">
    <property type="entry name" value="PLAC"/>
</dbReference>
<dbReference type="GO" id="GO:0004222">
    <property type="term" value="F:metalloendopeptidase activity"/>
    <property type="evidence" value="ECO:0007669"/>
    <property type="project" value="TreeGrafter"/>
</dbReference>
<dbReference type="Gene3D" id="2.60.120.830">
    <property type="match status" value="1"/>
</dbReference>
<dbReference type="FunFam" id="2.20.100.10:FF:000025">
    <property type="entry name" value="ADAMTS like 1"/>
    <property type="match status" value="1"/>
</dbReference>
<dbReference type="Pfam" id="PF07679">
    <property type="entry name" value="I-set"/>
    <property type="match status" value="3"/>
</dbReference>
<dbReference type="PROSITE" id="PS50835">
    <property type="entry name" value="IG_LIKE"/>
    <property type="match status" value="3"/>
</dbReference>
<feature type="domain" description="Ig-like" evidence="8">
    <location>
        <begin position="915"/>
        <end position="1003"/>
    </location>
</feature>
<dbReference type="FunFam" id="2.20.100.10:FF:000009">
    <property type="entry name" value="ADAMTS-like protein 3 isoform A"/>
    <property type="match status" value="1"/>
</dbReference>
<feature type="domain" description="Ig-like" evidence="8">
    <location>
        <begin position="1206"/>
        <end position="1298"/>
    </location>
</feature>
<dbReference type="Pfam" id="PF19030">
    <property type="entry name" value="TSP1_ADAMTS"/>
    <property type="match status" value="9"/>
</dbReference>
<dbReference type="InterPro" id="IPR003599">
    <property type="entry name" value="Ig_sub"/>
</dbReference>
<dbReference type="FunFam" id="2.60.40.10:FF:000487">
    <property type="entry name" value="ADAMTS-like 3 isoform 1"/>
    <property type="match status" value="1"/>
</dbReference>
<dbReference type="Gene3D" id="2.60.40.10">
    <property type="entry name" value="Immunoglobulins"/>
    <property type="match status" value="3"/>
</dbReference>
<proteinExistence type="predicted"/>
<keyword evidence="2" id="KW-0964">Secreted</keyword>
<dbReference type="SUPFAM" id="SSF48726">
    <property type="entry name" value="Immunoglobulin"/>
    <property type="match status" value="3"/>
</dbReference>
<feature type="disulfide bond" evidence="6">
    <location>
        <begin position="83"/>
        <end position="115"/>
    </location>
</feature>
<dbReference type="GO" id="GO:0030198">
    <property type="term" value="P:extracellular matrix organization"/>
    <property type="evidence" value="ECO:0007669"/>
    <property type="project" value="InterPro"/>
</dbReference>
<dbReference type="InterPro" id="IPR036383">
    <property type="entry name" value="TSP1_rpt_sf"/>
</dbReference>
<feature type="region of interest" description="Disordered" evidence="7">
    <location>
        <begin position="891"/>
        <end position="914"/>
    </location>
</feature>
<evidence type="ECO:0000256" key="1">
    <source>
        <dbReference type="ARBA" id="ARBA00004613"/>
    </source>
</evidence>
<evidence type="ECO:0000313" key="10">
    <source>
        <dbReference type="EMBL" id="KAG2471247.1"/>
    </source>
</evidence>
<dbReference type="Pfam" id="PF19236">
    <property type="entry name" value="ADAMTS_CR_3"/>
    <property type="match status" value="1"/>
</dbReference>
<comment type="subcellular location">
    <subcellularLocation>
        <location evidence="1">Secreted</location>
    </subcellularLocation>
</comment>
<keyword evidence="4" id="KW-0677">Repeat</keyword>
<evidence type="ECO:0000313" key="11">
    <source>
        <dbReference type="Proteomes" id="UP000886611"/>
    </source>
</evidence>
<dbReference type="Proteomes" id="UP000886611">
    <property type="component" value="Unassembled WGS sequence"/>
</dbReference>
<dbReference type="PROSITE" id="PS50092">
    <property type="entry name" value="TSP1"/>
    <property type="match status" value="9"/>
</dbReference>
<name>A0A8X7XNW8_POLSE</name>
<feature type="disulfide bond" evidence="6">
    <location>
        <begin position="94"/>
        <end position="100"/>
    </location>
</feature>
<dbReference type="SMART" id="SM00408">
    <property type="entry name" value="IGc2"/>
    <property type="match status" value="4"/>
</dbReference>
<comment type="caution">
    <text evidence="10">The sequence shown here is derived from an EMBL/GenBank/DDBJ whole genome shotgun (WGS) entry which is preliminary data.</text>
</comment>
<dbReference type="GO" id="GO:0005576">
    <property type="term" value="C:extracellular region"/>
    <property type="evidence" value="ECO:0007669"/>
    <property type="project" value="UniProtKB-SubCell"/>
</dbReference>
<reference evidence="10 11" key="1">
    <citation type="journal article" date="2021" name="Cell">
        <title>Tracing the genetic footprints of vertebrate landing in non-teleost ray-finned fishes.</title>
        <authorList>
            <person name="Bi X."/>
            <person name="Wang K."/>
            <person name="Yang L."/>
            <person name="Pan H."/>
            <person name="Jiang H."/>
            <person name="Wei Q."/>
            <person name="Fang M."/>
            <person name="Yu H."/>
            <person name="Zhu C."/>
            <person name="Cai Y."/>
            <person name="He Y."/>
            <person name="Gan X."/>
            <person name="Zeng H."/>
            <person name="Yu D."/>
            <person name="Zhu Y."/>
            <person name="Jiang H."/>
            <person name="Qiu Q."/>
            <person name="Yang H."/>
            <person name="Zhang Y.E."/>
            <person name="Wang W."/>
            <person name="Zhu M."/>
            <person name="He S."/>
            <person name="Zhang G."/>
        </authorList>
    </citation>
    <scope>NUCLEOTIDE SEQUENCE [LARGE SCALE GENOMIC DNA]</scope>
    <source>
        <strain evidence="10">Bchr_013</strain>
    </source>
</reference>
<feature type="domain" description="Ig-like" evidence="8">
    <location>
        <begin position="1304"/>
        <end position="1362"/>
    </location>
</feature>
<keyword evidence="11" id="KW-1185">Reference proteome</keyword>
<evidence type="ECO:0000256" key="6">
    <source>
        <dbReference type="PIRSR" id="PIRSR613273-3"/>
    </source>
</evidence>
<feature type="non-terminal residue" evidence="10">
    <location>
        <position position="1"/>
    </location>
</feature>
<feature type="non-terminal residue" evidence="10">
    <location>
        <position position="1673"/>
    </location>
</feature>
<evidence type="ECO:0000256" key="7">
    <source>
        <dbReference type="SAM" id="MobiDB-lite"/>
    </source>
</evidence>
<dbReference type="SMART" id="SM00209">
    <property type="entry name" value="TSP1"/>
    <property type="match status" value="10"/>
</dbReference>
<feature type="compositionally biased region" description="Basic and acidic residues" evidence="7">
    <location>
        <begin position="900"/>
        <end position="914"/>
    </location>
</feature>
<dbReference type="InterPro" id="IPR007110">
    <property type="entry name" value="Ig-like_dom"/>
</dbReference>
<dbReference type="PROSITE" id="PS50900">
    <property type="entry name" value="PLAC"/>
    <property type="match status" value="1"/>
</dbReference>